<keyword evidence="17" id="KW-1185">Reference proteome</keyword>
<dbReference type="SUPFAM" id="SSF55060">
    <property type="entry name" value="GHMP Kinase, C-terminal domain"/>
    <property type="match status" value="1"/>
</dbReference>
<organism evidence="16">
    <name type="scientific">Leptospira ellisii</name>
    <dbReference type="NCBI Taxonomy" id="2023197"/>
    <lineage>
        <taxon>Bacteria</taxon>
        <taxon>Pseudomonadati</taxon>
        <taxon>Spirochaetota</taxon>
        <taxon>Spirochaetia</taxon>
        <taxon>Leptospirales</taxon>
        <taxon>Leptospiraceae</taxon>
        <taxon>Leptospira</taxon>
    </lineage>
</organism>
<evidence type="ECO:0000313" key="17">
    <source>
        <dbReference type="Proteomes" id="UP000232122"/>
    </source>
</evidence>
<dbReference type="FunFam" id="3.30.230.10:FF:000017">
    <property type="entry name" value="Galactokinase"/>
    <property type="match status" value="1"/>
</dbReference>
<dbReference type="PROSITE" id="PS00627">
    <property type="entry name" value="GHMP_KINASES_ATP"/>
    <property type="match status" value="1"/>
</dbReference>
<evidence type="ECO:0000313" key="16">
    <source>
        <dbReference type="EMBL" id="PJZ91714.1"/>
    </source>
</evidence>
<evidence type="ECO:0000313" key="15">
    <source>
        <dbReference type="EMBL" id="MDV6235440.1"/>
    </source>
</evidence>
<dbReference type="Proteomes" id="UP000232122">
    <property type="component" value="Unassembled WGS sequence"/>
</dbReference>
<dbReference type="Pfam" id="PF08544">
    <property type="entry name" value="GHMP_kinases_C"/>
    <property type="match status" value="1"/>
</dbReference>
<evidence type="ECO:0000256" key="3">
    <source>
        <dbReference type="ARBA" id="ARBA00022679"/>
    </source>
</evidence>
<reference evidence="15 17" key="2">
    <citation type="journal article" date="2018" name="Microb. Genom.">
        <title>Deciphering the unexplored Leptospira diversity from soils uncovers genomic evolution to virulence.</title>
        <authorList>
            <person name="Thibeaux R."/>
            <person name="Iraola G."/>
            <person name="Ferres I."/>
            <person name="Bierque E."/>
            <person name="Girault D."/>
            <person name="Soupe-Gilbert M.E."/>
            <person name="Picardeau M."/>
            <person name="Goarant C."/>
        </authorList>
    </citation>
    <scope>NUCLEOTIDE SEQUENCE [LARGE SCALE GENOMIC DNA]</scope>
    <source>
        <strain evidence="15 17">ATI7-C-A5</strain>
    </source>
</reference>
<dbReference type="PROSITE" id="PS00106">
    <property type="entry name" value="GALACTOKINASE"/>
    <property type="match status" value="1"/>
</dbReference>
<dbReference type="Gene3D" id="3.30.230.10">
    <property type="match status" value="1"/>
</dbReference>
<feature type="domain" description="GHMP kinase C-terminal" evidence="13">
    <location>
        <begin position="282"/>
        <end position="360"/>
    </location>
</feature>
<keyword evidence="3 15" id="KW-0808">Transferase</keyword>
<comment type="caution">
    <text evidence="16">The sequence shown here is derived from an EMBL/GenBank/DDBJ whole genome shotgun (WGS) entry which is preliminary data.</text>
</comment>
<dbReference type="EC" id="2.7.1.6" evidence="11"/>
<dbReference type="EMBL" id="NPEF02000008">
    <property type="protein sequence ID" value="MDV6235440.1"/>
    <property type="molecule type" value="Genomic_DNA"/>
</dbReference>
<dbReference type="GO" id="GO:0005829">
    <property type="term" value="C:cytosol"/>
    <property type="evidence" value="ECO:0007669"/>
    <property type="project" value="TreeGrafter"/>
</dbReference>
<evidence type="ECO:0000256" key="10">
    <source>
        <dbReference type="ARBA" id="ARBA00023277"/>
    </source>
</evidence>
<dbReference type="AlphaFoldDB" id="A0A2N0B579"/>
<evidence type="ECO:0000259" key="12">
    <source>
        <dbReference type="Pfam" id="PF00288"/>
    </source>
</evidence>
<dbReference type="GO" id="GO:0004335">
    <property type="term" value="F:galactokinase activity"/>
    <property type="evidence" value="ECO:0007669"/>
    <property type="project" value="UniProtKB-UniRule"/>
</dbReference>
<keyword evidence="5" id="KW-0547">Nucleotide-binding</keyword>
<evidence type="ECO:0000256" key="5">
    <source>
        <dbReference type="ARBA" id="ARBA00022741"/>
    </source>
</evidence>
<dbReference type="InterPro" id="IPR006203">
    <property type="entry name" value="GHMP_knse_ATP-bd_CS"/>
</dbReference>
<keyword evidence="7" id="KW-0067">ATP-binding</keyword>
<accession>A0A2N0B579</accession>
<dbReference type="PRINTS" id="PR00959">
    <property type="entry name" value="MEVGALKINASE"/>
</dbReference>
<dbReference type="Gene3D" id="3.30.70.890">
    <property type="entry name" value="GHMP kinase, C-terminal domain"/>
    <property type="match status" value="1"/>
</dbReference>
<keyword evidence="8" id="KW-0460">Magnesium</keyword>
<accession>A0A2N0BQY5</accession>
<dbReference type="PANTHER" id="PTHR10457">
    <property type="entry name" value="MEVALONATE KINASE/GALACTOKINASE"/>
    <property type="match status" value="1"/>
</dbReference>
<dbReference type="GO" id="GO:0006012">
    <property type="term" value="P:galactose metabolic process"/>
    <property type="evidence" value="ECO:0007669"/>
    <property type="project" value="UniProtKB-UniRule"/>
</dbReference>
<name>A0A2N0B579_9LEPT</name>
<evidence type="ECO:0000256" key="11">
    <source>
        <dbReference type="NCBIfam" id="TIGR00131"/>
    </source>
</evidence>
<keyword evidence="9" id="KW-0299">Galactose metabolism</keyword>
<dbReference type="RefSeq" id="WP_100745288.1">
    <property type="nucleotide sequence ID" value="NZ_NPEF02000008.1"/>
</dbReference>
<protein>
    <recommendedName>
        <fullName evidence="11">Galactokinase</fullName>
        <ecNumber evidence="11">2.7.1.6</ecNumber>
    </recommendedName>
</protein>
<evidence type="ECO:0000256" key="4">
    <source>
        <dbReference type="ARBA" id="ARBA00022723"/>
    </source>
</evidence>
<evidence type="ECO:0000256" key="7">
    <source>
        <dbReference type="ARBA" id="ARBA00022840"/>
    </source>
</evidence>
<keyword evidence="4" id="KW-0479">Metal-binding</keyword>
<dbReference type="OrthoDB" id="250531at2"/>
<dbReference type="InterPro" id="IPR020568">
    <property type="entry name" value="Ribosomal_Su5_D2-typ_SF"/>
</dbReference>
<dbReference type="InterPro" id="IPR019741">
    <property type="entry name" value="Galactokinase_CS"/>
</dbReference>
<dbReference type="GO" id="GO:0005524">
    <property type="term" value="F:ATP binding"/>
    <property type="evidence" value="ECO:0007669"/>
    <property type="project" value="UniProtKB-UniRule"/>
</dbReference>
<keyword evidence="6 16" id="KW-0418">Kinase</keyword>
<evidence type="ECO:0000259" key="14">
    <source>
        <dbReference type="Pfam" id="PF10509"/>
    </source>
</evidence>
<dbReference type="PRINTS" id="PR00473">
    <property type="entry name" value="GALCTOKINASE"/>
</dbReference>
<dbReference type="FunFam" id="3.30.70.890:FF:000001">
    <property type="entry name" value="Galactokinase"/>
    <property type="match status" value="1"/>
</dbReference>
<dbReference type="InterPro" id="IPR036554">
    <property type="entry name" value="GHMP_kinase_C_sf"/>
</dbReference>
<evidence type="ECO:0000256" key="2">
    <source>
        <dbReference type="ARBA" id="ARBA00022490"/>
    </source>
</evidence>
<evidence type="ECO:0000256" key="9">
    <source>
        <dbReference type="ARBA" id="ARBA00023144"/>
    </source>
</evidence>
<dbReference type="InterPro" id="IPR013750">
    <property type="entry name" value="GHMP_kinase_C_dom"/>
</dbReference>
<dbReference type="NCBIfam" id="TIGR00131">
    <property type="entry name" value="gal_kin"/>
    <property type="match status" value="1"/>
</dbReference>
<dbReference type="PANTHER" id="PTHR10457:SF7">
    <property type="entry name" value="GALACTOKINASE-RELATED"/>
    <property type="match status" value="1"/>
</dbReference>
<gene>
    <name evidence="16" type="primary">galK</name>
    <name evidence="15" type="ORF">CH379_007340</name>
    <name evidence="16" type="ORF">CH379_17140</name>
</gene>
<keyword evidence="10" id="KW-0119">Carbohydrate metabolism</keyword>
<evidence type="ECO:0000256" key="1">
    <source>
        <dbReference type="ARBA" id="ARBA00006566"/>
    </source>
</evidence>
<dbReference type="InterPro" id="IPR006204">
    <property type="entry name" value="GHMP_kinase_N_dom"/>
</dbReference>
<dbReference type="GO" id="GO:0046872">
    <property type="term" value="F:metal ion binding"/>
    <property type="evidence" value="ECO:0007669"/>
    <property type="project" value="UniProtKB-KW"/>
</dbReference>
<dbReference type="SUPFAM" id="SSF54211">
    <property type="entry name" value="Ribosomal protein S5 domain 2-like"/>
    <property type="match status" value="1"/>
</dbReference>
<proteinExistence type="inferred from homology"/>
<feature type="domain" description="GHMP kinase N-terminal" evidence="12">
    <location>
        <begin position="93"/>
        <end position="180"/>
    </location>
</feature>
<dbReference type="Pfam" id="PF00288">
    <property type="entry name" value="GHMP_kinases_N"/>
    <property type="match status" value="1"/>
</dbReference>
<dbReference type="PIRSF" id="PIRSF000530">
    <property type="entry name" value="Galactokinase"/>
    <property type="match status" value="1"/>
</dbReference>
<dbReference type="InterPro" id="IPR000705">
    <property type="entry name" value="Galactokinase"/>
</dbReference>
<comment type="similarity">
    <text evidence="1">Belongs to the GHMP kinase family. GalK subfamily.</text>
</comment>
<dbReference type="EMBL" id="NPEF01000228">
    <property type="protein sequence ID" value="PJZ91714.1"/>
    <property type="molecule type" value="Genomic_DNA"/>
</dbReference>
<keyword evidence="2" id="KW-0963">Cytoplasm</keyword>
<dbReference type="InterPro" id="IPR006206">
    <property type="entry name" value="Mevalonate/galactokinase"/>
</dbReference>
<reference evidence="16" key="1">
    <citation type="submission" date="2017-07" db="EMBL/GenBank/DDBJ databases">
        <title>Leptospira spp. isolated from tropical soils.</title>
        <authorList>
            <person name="Thibeaux R."/>
            <person name="Iraola G."/>
            <person name="Ferres I."/>
            <person name="Bierque E."/>
            <person name="Girault D."/>
            <person name="Soupe-Gilbert M.-E."/>
            <person name="Picardeau M."/>
            <person name="Goarant C."/>
        </authorList>
    </citation>
    <scope>NUCLEOTIDE SEQUENCE [LARGE SCALE GENOMIC DNA]</scope>
    <source>
        <strain evidence="16">ATI7-C-A5</strain>
    </source>
</reference>
<sequence>MDKKTLSKKFETVFADSKHGEKIRFFSAPGRINIIGEHVDYAGGIVLPAAIDVSIKIAIRKNSAGRFRILSMESDELAESESAAYSNEFPWVNYAFGVIGEFAKLGYEVDFFDAVVWGDIPQGAGLSSSAAFEVVMAFALSEIHDWNWKREDIALLGQRAENRFVGVQCGIMDQFVIAVGKEGHCISLNTETLEYRYHSIHLSDCEFYLIDSKVKHSLKDSAYNERRKEVESAFLKIRESRNPLSSLYQAELGDLGVPALSEVEAKRARHVVTERLRTEEAVRYLREGNPASVGKILFECHRSLSEDYEVSCEETDFIVEELRKEAVLGARMIGGGFGGCILILDKKGRRDMLFEKIKSRYFEKFGNEPALYTFQISDGVGEF</sequence>
<evidence type="ECO:0000259" key="13">
    <source>
        <dbReference type="Pfam" id="PF08544"/>
    </source>
</evidence>
<dbReference type="InterPro" id="IPR014721">
    <property type="entry name" value="Ribsml_uS5_D2-typ_fold_subgr"/>
</dbReference>
<dbReference type="Pfam" id="PF10509">
    <property type="entry name" value="GalKase_gal_bdg"/>
    <property type="match status" value="1"/>
</dbReference>
<reference evidence="15" key="3">
    <citation type="submission" date="2023-10" db="EMBL/GenBank/DDBJ databases">
        <authorList>
            <person name="Picardeau M."/>
            <person name="Thibeaux R."/>
        </authorList>
    </citation>
    <scope>NUCLEOTIDE SEQUENCE</scope>
    <source>
        <strain evidence="15">ATI7-C-A5</strain>
    </source>
</reference>
<evidence type="ECO:0000256" key="6">
    <source>
        <dbReference type="ARBA" id="ARBA00022777"/>
    </source>
</evidence>
<dbReference type="InterPro" id="IPR019539">
    <property type="entry name" value="GalKase_N"/>
</dbReference>
<feature type="domain" description="Galactokinase N-terminal" evidence="14">
    <location>
        <begin position="9"/>
        <end position="61"/>
    </location>
</feature>
<evidence type="ECO:0000256" key="8">
    <source>
        <dbReference type="ARBA" id="ARBA00022842"/>
    </source>
</evidence>